<comment type="caution">
    <text evidence="2">The sequence shown here is derived from an EMBL/GenBank/DDBJ whole genome shotgun (WGS) entry which is preliminary data.</text>
</comment>
<dbReference type="EMBL" id="JAACJK010000001">
    <property type="protein sequence ID" value="KAF5342218.1"/>
    <property type="molecule type" value="Genomic_DNA"/>
</dbReference>
<protein>
    <recommendedName>
        <fullName evidence="4">F-box domain-containing protein</fullName>
    </recommendedName>
</protein>
<evidence type="ECO:0000313" key="3">
    <source>
        <dbReference type="Proteomes" id="UP000541558"/>
    </source>
</evidence>
<name>A0A8H5CK04_9AGAR</name>
<organism evidence="2 3">
    <name type="scientific">Ephemerocybe angulata</name>
    <dbReference type="NCBI Taxonomy" id="980116"/>
    <lineage>
        <taxon>Eukaryota</taxon>
        <taxon>Fungi</taxon>
        <taxon>Dikarya</taxon>
        <taxon>Basidiomycota</taxon>
        <taxon>Agaricomycotina</taxon>
        <taxon>Agaricomycetes</taxon>
        <taxon>Agaricomycetidae</taxon>
        <taxon>Agaricales</taxon>
        <taxon>Agaricineae</taxon>
        <taxon>Psathyrellaceae</taxon>
        <taxon>Ephemerocybe</taxon>
    </lineage>
</organism>
<gene>
    <name evidence="2" type="ORF">D9611_001320</name>
</gene>
<keyword evidence="3" id="KW-1185">Reference proteome</keyword>
<dbReference type="OrthoDB" id="3172239at2759"/>
<reference evidence="2 3" key="1">
    <citation type="journal article" date="2020" name="ISME J.">
        <title>Uncovering the hidden diversity of litter-decomposition mechanisms in mushroom-forming fungi.</title>
        <authorList>
            <person name="Floudas D."/>
            <person name="Bentzer J."/>
            <person name="Ahren D."/>
            <person name="Johansson T."/>
            <person name="Persson P."/>
            <person name="Tunlid A."/>
        </authorList>
    </citation>
    <scope>NUCLEOTIDE SEQUENCE [LARGE SCALE GENOMIC DNA]</scope>
    <source>
        <strain evidence="2 3">CBS 175.51</strain>
    </source>
</reference>
<dbReference type="Proteomes" id="UP000541558">
    <property type="component" value="Unassembled WGS sequence"/>
</dbReference>
<evidence type="ECO:0000313" key="2">
    <source>
        <dbReference type="EMBL" id="KAF5342218.1"/>
    </source>
</evidence>
<evidence type="ECO:0000256" key="1">
    <source>
        <dbReference type="SAM" id="MobiDB-lite"/>
    </source>
</evidence>
<sequence>MQRNVPHAVLQSETPHTPHHIHHLPPEILATIFLELALDIDPFDNTSHETVPCVLVTHVCSTWRIVALECQALWCNIPSKAFGNELLRTMLDRSKGAPLTIRYRSRKRSDAHPSATSIFGAVTPQLHRLRSLEIRENHHPISLSCAILQEHWSDASAPVLEKLVIVAKDVPYSGLSDSKFLKGGCPNLKHLEVVEYSFPIWEVLPLGTSLTHLIVECHPGRQNHPWPAMDQLWAALKRMRHNLEYLRIGDLLLAPMNQGMVAADQLEREVSLPKLRHLILADVPNPLVSFLRKVTFPKSTSVDIKVHGSLSRSARLLPRVVESLRAAWEGPHDAHASGGGFMVEELNISVGCDEGSAIWKWTLVERDDEGSEIWKQWKHVPSRIALAFADRGDLSITTYQSPREPLSTLDYFLVINAQLDLPPLRILRLGGLNWSFPEAVWQDVFAPLPLLGTVVFDDSEAMGFLRWLRNDPSIATTVTLDYESLLPESSSAPVRGSRTTSRPWLPKLSKLEFDSVSLAEEEKIPAALLLLDLLGKRSALKSQGCPPMQVKFRRCDWFSRGDYEKELLEMPDVSVCWDEMDLEDCLDR</sequence>
<dbReference type="AlphaFoldDB" id="A0A8H5CK04"/>
<evidence type="ECO:0008006" key="4">
    <source>
        <dbReference type="Google" id="ProtNLM"/>
    </source>
</evidence>
<proteinExistence type="predicted"/>
<dbReference type="Gene3D" id="1.20.1280.50">
    <property type="match status" value="1"/>
</dbReference>
<accession>A0A8H5CK04</accession>
<feature type="region of interest" description="Disordered" evidence="1">
    <location>
        <begin position="1"/>
        <end position="20"/>
    </location>
</feature>